<dbReference type="SUPFAM" id="SSF53300">
    <property type="entry name" value="vWA-like"/>
    <property type="match status" value="1"/>
</dbReference>
<keyword evidence="5" id="KW-1133">Transmembrane helix</keyword>
<keyword evidence="2" id="KW-0964">Secreted</keyword>
<dbReference type="Proteomes" id="UP000197692">
    <property type="component" value="Unassembled WGS sequence"/>
</dbReference>
<dbReference type="Gene3D" id="3.40.50.410">
    <property type="entry name" value="von Willebrand factor, type A domain"/>
    <property type="match status" value="1"/>
</dbReference>
<feature type="domain" description="Gram-positive cocci surface proteins LPxTG" evidence="7">
    <location>
        <begin position="1839"/>
        <end position="1872"/>
    </location>
</feature>
<dbReference type="InterPro" id="IPR002035">
    <property type="entry name" value="VWF_A"/>
</dbReference>
<feature type="transmembrane region" description="Helical" evidence="5">
    <location>
        <begin position="1847"/>
        <end position="1868"/>
    </location>
</feature>
<dbReference type="GO" id="GO:0005975">
    <property type="term" value="P:carbohydrate metabolic process"/>
    <property type="evidence" value="ECO:0007669"/>
    <property type="project" value="UniProtKB-ARBA"/>
</dbReference>
<reference evidence="9" key="1">
    <citation type="submission" date="2016-02" db="EMBL/GenBank/DDBJ databases">
        <title>Genomic analyses of a collection of pathogenic Corynebacterium diphtheriae.</title>
        <authorList>
            <person name="Sangal V."/>
            <person name="Titov L."/>
        </authorList>
    </citation>
    <scope>NUCLEOTIDE SEQUENCE [LARGE SCALE GENOMIC DNA]</scope>
    <source>
        <strain evidence="9">1438</strain>
    </source>
</reference>
<dbReference type="InterPro" id="IPR013783">
    <property type="entry name" value="Ig-like_fold"/>
</dbReference>
<evidence type="ECO:0000256" key="1">
    <source>
        <dbReference type="ARBA" id="ARBA00022512"/>
    </source>
</evidence>
<dbReference type="Pfam" id="PF17802">
    <property type="entry name" value="SpaA"/>
    <property type="match status" value="1"/>
</dbReference>
<feature type="domain" description="VWFA" evidence="6">
    <location>
        <begin position="54"/>
        <end position="285"/>
    </location>
</feature>
<keyword evidence="3" id="KW-0732">Signal</keyword>
<keyword evidence="1" id="KW-0134">Cell wall</keyword>
<dbReference type="PROSITE" id="PS50234">
    <property type="entry name" value="VWFA"/>
    <property type="match status" value="1"/>
</dbReference>
<comment type="caution">
    <text evidence="8">The sequence shown here is derived from an EMBL/GenBank/DDBJ whole genome shotgun (WGS) entry which is preliminary data.</text>
</comment>
<dbReference type="Gene3D" id="2.60.40.10">
    <property type="entry name" value="Immunoglobulins"/>
    <property type="match status" value="1"/>
</dbReference>
<evidence type="ECO:0000259" key="6">
    <source>
        <dbReference type="PROSITE" id="PS50234"/>
    </source>
</evidence>
<keyword evidence="4" id="KW-0572">Peptidoglycan-anchor</keyword>
<evidence type="ECO:0000313" key="8">
    <source>
        <dbReference type="EMBL" id="OWM36006.1"/>
    </source>
</evidence>
<dbReference type="RefSeq" id="WP_088245724.1">
    <property type="nucleotide sequence ID" value="NZ_LSZF01000001.1"/>
</dbReference>
<keyword evidence="5" id="KW-0472">Membrane</keyword>
<dbReference type="InterPro" id="IPR036465">
    <property type="entry name" value="vWFA_dom_sf"/>
</dbReference>
<dbReference type="InterPro" id="IPR019931">
    <property type="entry name" value="LPXTG_anchor"/>
</dbReference>
<dbReference type="PROSITE" id="PS50847">
    <property type="entry name" value="GRAM_POS_ANCHORING"/>
    <property type="match status" value="1"/>
</dbReference>
<sequence>MSNLRTIKKRASIPAALVAILAMVMSIVLVPLIAAPSANAEPLPKKEFETCGGSVAISFDLSNSLSASDVEKSKQAALELVKSLKGSPYRFGIYTFASHSPAAGNKNFTPVSLANDDGYNKVVAAINDIQMPAIRENKKGSPNGGTNWEGGLQAIANDIDRGIKYDAVYFITDGQPTWDNNGRNWLGTTTEVVELENAVTQAKLISDKGAKLIPVGIGQLSDDKPFDLYKPILPSEDDYYWSRYPWKIDRSLTGKQMLEKITSPGLEPIILPDYSTLPQRMGQQIFTGCFQIAKNIIDADGNVIENPAGWNFDITAAGVQGIPPSIETDKNGQDTFAMKSINKESFKITITERPTGDQKQNFRFKNARCQRYSYGQAPTDIPIKTSDTSITLTADTKSLISCGFNNLPVVPVSVSKKVNVNTPQLLEELNNQTFDFTYSCEKGANEKEIKGEIKGVHNGESKEIGKVAVGTQCEIKEVTPKVDDSRMKLSTTWSSENTTADANQDNGTYRFKADTDAFKNKKTVLATAENNYEAQTATIKLTKTIINRDKIPATKLPEKFPVTYTCRYVPHPNARPEHGGLPETNPYFVDSKTVVVPRDGSIEIGPFPVGTQCSFEETARLDPNVQADAKIPGFSLKTEWNSNICFGNTIDNNSQDCSTNSVWIPKPGQYSLNVENTYTRELASVEIEKTVSGDASDLTNSHEFSFNLRCEDSGVEVYSQDNIVVKKDGRQVIENIPVDANCTLSEKQPEQKGVDFVVPAPFHLRASTAGDIVKVVVDNTAKRQVAPISIQKKVHKKDTFSPEISASIDALTYSVVAECTVPGVETPRKVLKTVSDNQTVEFGNFPVGTTCSFSELTEAPAGTEMSYKFADGPEVTIEDSTPINKVLTNTFENARGELKVTKKVLDGDMPQALVDQIPSSFTVNVACSITGNHSITLQKDEQKAVPGVVAGESCTLSEEVTPITGATHHKHWIKGELLEVADSTDITINPNGSNAIRLENHYETDAVSLELTKRVRVIDQVGNDVNSELKNAVVRPEQPFLFRYRCEINGQVVAENTLSADAINTGATKVPRGSICTVEEDSSSVELSNATLSHVEFFVHGTKTNDKASVAINSDHNRLDATNTFTLKTGSFNLKKKVDGEGVSTIHEDRRFEISYRCTLGDWKKNGTITLGRFDSAESHSVKDIPVGASCEIIEDSEKAQEPNAQVTARWTHTDSTNGWGDTEAACENHAACEVDPKNEFATTVVIAGNEKENFQGTFIVWNTYTYDKTKVEINKVLTNDGPELAGKDNFAFTLKCTDPRFAGSDLADKHSIPDPTITVALNAKGQSRASYQVADERHDSVEVPVGYNCTVTENPIALYDAKATTQFSGPAVVENTAVQRTSSNSASARFVTEKQENNGTQKIQVTNDYIRPRADVMVHKTIAKPEHSVDPWLLNTTYSITYKCDDPYIKDRSYSNDVDIQADAEKPTPIFADPTAHVKIPASAVCTFSENTEGHLPGEVKGVVDETNKVAEFAGEHEKRSYFTPEIKDVVLSESEPTRIEFTNSYVMPQRILSLQKYVEGDPGHAVIAPEETFEFSYTCTMPHLFPNQPNPMSQEVGNKVARGVIKIREGETWRSPEVPIGTSCTIKEEDDPALRTKLENNALRMVPTYLFPTERAGAASAPVIPPLTDRPIYNGTEPRLQMPESGIELNDAHSHTVVINNVYTTDAEINIAKVNADNSPLPGAHFAIYGIGENGQRKELPEVADAPAKSAKSVEQALFAVRLRPGSYELVETQAPQGAQLLPKPWRFDVKAANAGAIGDLEVTLDNYDADSGLITVEHPQGKPWLIKVANVSASTLPLTGSNGYLRWLLAGAAGLLVAAALWLVARRKR</sequence>
<gene>
    <name evidence="8" type="ORF">AY602_00240</name>
</gene>
<evidence type="ECO:0000256" key="4">
    <source>
        <dbReference type="ARBA" id="ARBA00023088"/>
    </source>
</evidence>
<dbReference type="EMBL" id="LSZF01000001">
    <property type="protein sequence ID" value="OWM36006.1"/>
    <property type="molecule type" value="Genomic_DNA"/>
</dbReference>
<accession>A0A854NKG7</accession>
<protein>
    <submittedName>
        <fullName evidence="8">Uncharacterized protein</fullName>
    </submittedName>
</protein>
<dbReference type="CDD" id="cd00198">
    <property type="entry name" value="vWFA"/>
    <property type="match status" value="1"/>
</dbReference>
<dbReference type="Gene3D" id="2.60.40.1140">
    <property type="entry name" value="Collagen-binding surface protein Cna, B-type domain"/>
    <property type="match status" value="1"/>
</dbReference>
<evidence type="ECO:0000313" key="9">
    <source>
        <dbReference type="Proteomes" id="UP000197692"/>
    </source>
</evidence>
<proteinExistence type="predicted"/>
<organism evidence="8 9">
    <name type="scientific">Corynebacterium diphtheriae bv. mitis</name>
    <dbReference type="NCBI Taxonomy" id="1806053"/>
    <lineage>
        <taxon>Bacteria</taxon>
        <taxon>Bacillati</taxon>
        <taxon>Actinomycetota</taxon>
        <taxon>Actinomycetes</taxon>
        <taxon>Mycobacteriales</taxon>
        <taxon>Corynebacteriaceae</taxon>
        <taxon>Corynebacterium</taxon>
    </lineage>
</organism>
<dbReference type="Pfam" id="PF19407">
    <property type="entry name" value="DUF5979"/>
    <property type="match status" value="10"/>
</dbReference>
<dbReference type="InterPro" id="IPR041033">
    <property type="entry name" value="SpaA_PFL_dom_1"/>
</dbReference>
<evidence type="ECO:0000256" key="3">
    <source>
        <dbReference type="ARBA" id="ARBA00022729"/>
    </source>
</evidence>
<name>A0A854NKG7_CORDP</name>
<evidence type="ECO:0000256" key="5">
    <source>
        <dbReference type="SAM" id="Phobius"/>
    </source>
</evidence>
<evidence type="ECO:0000256" key="2">
    <source>
        <dbReference type="ARBA" id="ARBA00022525"/>
    </source>
</evidence>
<keyword evidence="5" id="KW-0812">Transmembrane</keyword>
<dbReference type="InterPro" id="IPR046022">
    <property type="entry name" value="DUF5979"/>
</dbReference>
<evidence type="ECO:0000259" key="7">
    <source>
        <dbReference type="PROSITE" id="PS50847"/>
    </source>
</evidence>